<gene>
    <name evidence="2" type="ORF">F7R21_06610</name>
</gene>
<proteinExistence type="predicted"/>
<dbReference type="RefSeq" id="WP_151063516.1">
    <property type="nucleotide sequence ID" value="NZ_CABVPL010000007.1"/>
</dbReference>
<evidence type="ECO:0000313" key="2">
    <source>
        <dbReference type="EMBL" id="KAB0643517.1"/>
    </source>
</evidence>
<dbReference type="Proteomes" id="UP000430232">
    <property type="component" value="Unassembled WGS sequence"/>
</dbReference>
<dbReference type="EMBL" id="VZOJ01000011">
    <property type="protein sequence ID" value="KAB0643517.1"/>
    <property type="molecule type" value="Genomic_DNA"/>
</dbReference>
<sequence>MSALAAVAPCDAPPLRSMDAGSAGTPAEGDDARVRISSSRTCIFSLSGEGLPSARHASRRPNASPHGALIVPHFLLFDFIRIAVCASSRRCSECTGARGIISAF</sequence>
<reference evidence="2 3" key="1">
    <citation type="submission" date="2019-09" db="EMBL/GenBank/DDBJ databases">
        <title>Draft genome sequences of 48 bacterial type strains from the CCUG.</title>
        <authorList>
            <person name="Tunovic T."/>
            <person name="Pineiro-Iglesias B."/>
            <person name="Unosson C."/>
            <person name="Inganas E."/>
            <person name="Ohlen M."/>
            <person name="Cardew S."/>
            <person name="Jensie-Markopoulos S."/>
            <person name="Salva-Serra F."/>
            <person name="Jaen-Luchoro D."/>
            <person name="Karlsson R."/>
            <person name="Svensson-Stadler L."/>
            <person name="Chun J."/>
            <person name="Moore E."/>
        </authorList>
    </citation>
    <scope>NUCLEOTIDE SEQUENCE [LARGE SCALE GENOMIC DNA]</scope>
    <source>
        <strain evidence="2 3">CCUG 54555</strain>
    </source>
</reference>
<protein>
    <submittedName>
        <fullName evidence="2">Uncharacterized protein</fullName>
    </submittedName>
</protein>
<dbReference type="GeneID" id="99788672"/>
<comment type="caution">
    <text evidence="2">The sequence shown here is derived from an EMBL/GenBank/DDBJ whole genome shotgun (WGS) entry which is preliminary data.</text>
</comment>
<feature type="region of interest" description="Disordered" evidence="1">
    <location>
        <begin position="1"/>
        <end position="33"/>
    </location>
</feature>
<keyword evidence="3" id="KW-1185">Reference proteome</keyword>
<evidence type="ECO:0000256" key="1">
    <source>
        <dbReference type="SAM" id="MobiDB-lite"/>
    </source>
</evidence>
<name>A0A6H9T368_9BURK</name>
<organism evidence="2 3">
    <name type="scientific">Burkholderia latens</name>
    <dbReference type="NCBI Taxonomy" id="488446"/>
    <lineage>
        <taxon>Bacteria</taxon>
        <taxon>Pseudomonadati</taxon>
        <taxon>Pseudomonadota</taxon>
        <taxon>Betaproteobacteria</taxon>
        <taxon>Burkholderiales</taxon>
        <taxon>Burkholderiaceae</taxon>
        <taxon>Burkholderia</taxon>
        <taxon>Burkholderia cepacia complex</taxon>
    </lineage>
</organism>
<evidence type="ECO:0000313" key="3">
    <source>
        <dbReference type="Proteomes" id="UP000430232"/>
    </source>
</evidence>
<dbReference type="AlphaFoldDB" id="A0A6H9T368"/>
<accession>A0A6H9T368</accession>